<keyword evidence="14" id="KW-1185">Reference proteome</keyword>
<evidence type="ECO:0000256" key="10">
    <source>
        <dbReference type="RuleBase" id="RU000304"/>
    </source>
</evidence>
<evidence type="ECO:0000256" key="7">
    <source>
        <dbReference type="PIRSR" id="PIRSR630616-2"/>
    </source>
</evidence>
<keyword evidence="5 7" id="KW-0067">ATP-binding</keyword>
<evidence type="ECO:0000259" key="12">
    <source>
        <dbReference type="PROSITE" id="PS50011"/>
    </source>
</evidence>
<feature type="region of interest" description="Disordered" evidence="11">
    <location>
        <begin position="1"/>
        <end position="21"/>
    </location>
</feature>
<evidence type="ECO:0000256" key="2">
    <source>
        <dbReference type="ARBA" id="ARBA00022679"/>
    </source>
</evidence>
<dbReference type="SMART" id="SM00220">
    <property type="entry name" value="S_TKc"/>
    <property type="match status" value="1"/>
</dbReference>
<gene>
    <name evidence="13" type="ORF">CYMTET_11845</name>
</gene>
<dbReference type="InterPro" id="IPR011009">
    <property type="entry name" value="Kinase-like_dom_sf"/>
</dbReference>
<accession>A0AAE0LCF7</accession>
<feature type="domain" description="Protein kinase" evidence="12">
    <location>
        <begin position="33"/>
        <end position="300"/>
    </location>
</feature>
<dbReference type="PROSITE" id="PS00108">
    <property type="entry name" value="PROTEIN_KINASE_ST"/>
    <property type="match status" value="1"/>
</dbReference>
<protein>
    <recommendedName>
        <fullName evidence="12">Protein kinase domain-containing protein</fullName>
    </recommendedName>
</protein>
<keyword evidence="2" id="KW-0808">Transferase</keyword>
<sequence length="347" mass="38158">MASGEYPGGSPSALEPRSLRPDFGNPWTSASEFSDLKQLGKGRTSIVFRAICRATRHPVVLKQYDTTKMSPRNFSQVARETKLANQLRHTSVILGLGAFDEGIYKYVVFEYCEGGDLFALLTKNNNFSEFFVVDRVIIPLLKALVYCHEQGVLHRDIKPENLFFTGDGALRVGDFGLGIDTNIEYPSARLGTLDYMAPEVLQLVDGQELAPDAADGFYGEGVDIWACGVLAYEMIVGFTPFEDESQEMTCALILWGGLEEPFSLITNLISPAGLSFLSASLTREPSKRPSARQLLDSPWLHQYDTANPRTMPPADTSSPEDRASESDIDNISRGIESGMSIAHHSSS</sequence>
<dbReference type="SUPFAM" id="SSF56112">
    <property type="entry name" value="Protein kinase-like (PK-like)"/>
    <property type="match status" value="1"/>
</dbReference>
<organism evidence="13 14">
    <name type="scientific">Cymbomonas tetramitiformis</name>
    <dbReference type="NCBI Taxonomy" id="36881"/>
    <lineage>
        <taxon>Eukaryota</taxon>
        <taxon>Viridiplantae</taxon>
        <taxon>Chlorophyta</taxon>
        <taxon>Pyramimonadophyceae</taxon>
        <taxon>Pyramimonadales</taxon>
        <taxon>Pyramimonadaceae</taxon>
        <taxon>Cymbomonas</taxon>
    </lineage>
</organism>
<dbReference type="PROSITE" id="PS00107">
    <property type="entry name" value="PROTEIN_KINASE_ATP"/>
    <property type="match status" value="1"/>
</dbReference>
<comment type="similarity">
    <text evidence="10">Belongs to the protein kinase superfamily.</text>
</comment>
<dbReference type="Pfam" id="PF00069">
    <property type="entry name" value="Pkinase"/>
    <property type="match status" value="1"/>
</dbReference>
<dbReference type="Proteomes" id="UP001190700">
    <property type="component" value="Unassembled WGS sequence"/>
</dbReference>
<dbReference type="InterPro" id="IPR000719">
    <property type="entry name" value="Prot_kinase_dom"/>
</dbReference>
<dbReference type="InterPro" id="IPR017441">
    <property type="entry name" value="Protein_kinase_ATP_BS"/>
</dbReference>
<dbReference type="PANTHER" id="PTHR24350">
    <property type="entry name" value="SERINE/THREONINE-PROTEIN KINASE IAL-RELATED"/>
    <property type="match status" value="1"/>
</dbReference>
<dbReference type="Gene3D" id="1.10.510.10">
    <property type="entry name" value="Transferase(Phosphotransferase) domain 1"/>
    <property type="match status" value="1"/>
</dbReference>
<reference evidence="13 14" key="1">
    <citation type="journal article" date="2015" name="Genome Biol. Evol.">
        <title>Comparative Genomics of a Bacterivorous Green Alga Reveals Evolutionary Causalities and Consequences of Phago-Mixotrophic Mode of Nutrition.</title>
        <authorList>
            <person name="Burns J.A."/>
            <person name="Paasch A."/>
            <person name="Narechania A."/>
            <person name="Kim E."/>
        </authorList>
    </citation>
    <scope>NUCLEOTIDE SEQUENCE [LARGE SCALE GENOMIC DNA]</scope>
    <source>
        <strain evidence="13 14">PLY_AMNH</strain>
    </source>
</reference>
<keyword evidence="4" id="KW-0418">Kinase</keyword>
<evidence type="ECO:0000256" key="11">
    <source>
        <dbReference type="SAM" id="MobiDB-lite"/>
    </source>
</evidence>
<feature type="binding site" evidence="7">
    <location>
        <position position="174"/>
    </location>
    <ligand>
        <name>ATP</name>
        <dbReference type="ChEBI" id="CHEBI:30616"/>
    </ligand>
</feature>
<name>A0AAE0LCF7_9CHLO</name>
<keyword evidence="1 10" id="KW-0723">Serine/threonine-protein kinase</keyword>
<evidence type="ECO:0000256" key="9">
    <source>
        <dbReference type="PROSITE-ProRule" id="PRU10141"/>
    </source>
</evidence>
<feature type="binding site" evidence="7">
    <location>
        <position position="43"/>
    </location>
    <ligand>
        <name>ATP</name>
        <dbReference type="ChEBI" id="CHEBI:30616"/>
    </ligand>
</feature>
<evidence type="ECO:0000313" key="14">
    <source>
        <dbReference type="Proteomes" id="UP001190700"/>
    </source>
</evidence>
<feature type="region of interest" description="Disordered" evidence="11">
    <location>
        <begin position="302"/>
        <end position="347"/>
    </location>
</feature>
<dbReference type="GO" id="GO:0005524">
    <property type="term" value="F:ATP binding"/>
    <property type="evidence" value="ECO:0007669"/>
    <property type="project" value="UniProtKB-UniRule"/>
</dbReference>
<feature type="cross-link" description="Glycyl lysine isopeptide (Lys-Gly) (interchain with G-Cter in SUMO2)" evidence="8">
    <location>
        <position position="158"/>
    </location>
</feature>
<evidence type="ECO:0000256" key="8">
    <source>
        <dbReference type="PIRSR" id="PIRSR630616-3"/>
    </source>
</evidence>
<evidence type="ECO:0000313" key="13">
    <source>
        <dbReference type="EMBL" id="KAK3280306.1"/>
    </source>
</evidence>
<evidence type="ECO:0000256" key="4">
    <source>
        <dbReference type="ARBA" id="ARBA00022777"/>
    </source>
</evidence>
<evidence type="ECO:0000256" key="6">
    <source>
        <dbReference type="PIRSR" id="PIRSR630616-1"/>
    </source>
</evidence>
<feature type="binding site" evidence="7">
    <location>
        <begin position="160"/>
        <end position="161"/>
    </location>
    <ligand>
        <name>ATP</name>
        <dbReference type="ChEBI" id="CHEBI:30616"/>
    </ligand>
</feature>
<evidence type="ECO:0000256" key="1">
    <source>
        <dbReference type="ARBA" id="ARBA00022527"/>
    </source>
</evidence>
<dbReference type="GO" id="GO:0004674">
    <property type="term" value="F:protein serine/threonine kinase activity"/>
    <property type="evidence" value="ECO:0007669"/>
    <property type="project" value="UniProtKB-KW"/>
</dbReference>
<evidence type="ECO:0000256" key="5">
    <source>
        <dbReference type="ARBA" id="ARBA00022840"/>
    </source>
</evidence>
<dbReference type="InterPro" id="IPR030616">
    <property type="entry name" value="Aur-like"/>
</dbReference>
<dbReference type="InterPro" id="IPR008271">
    <property type="entry name" value="Ser/Thr_kinase_AS"/>
</dbReference>
<comment type="caution">
    <text evidence="13">The sequence shown here is derived from an EMBL/GenBank/DDBJ whole genome shotgun (WGS) entry which is preliminary data.</text>
</comment>
<feature type="binding site" evidence="7 9">
    <location>
        <position position="62"/>
    </location>
    <ligand>
        <name>ATP</name>
        <dbReference type="ChEBI" id="CHEBI:30616"/>
    </ligand>
</feature>
<dbReference type="AlphaFoldDB" id="A0AAE0LCF7"/>
<dbReference type="EMBL" id="LGRX02004450">
    <property type="protein sequence ID" value="KAK3280306.1"/>
    <property type="molecule type" value="Genomic_DNA"/>
</dbReference>
<feature type="active site" description="Proton acceptor" evidence="6">
    <location>
        <position position="156"/>
    </location>
</feature>
<dbReference type="PROSITE" id="PS50011">
    <property type="entry name" value="PROTEIN_KINASE_DOM"/>
    <property type="match status" value="1"/>
</dbReference>
<proteinExistence type="inferred from homology"/>
<evidence type="ECO:0000256" key="3">
    <source>
        <dbReference type="ARBA" id="ARBA00022741"/>
    </source>
</evidence>
<keyword evidence="3 7" id="KW-0547">Nucleotide-binding</keyword>